<dbReference type="InterPro" id="IPR018289">
    <property type="entry name" value="MULE_transposase_dom"/>
</dbReference>
<reference evidence="3" key="1">
    <citation type="journal article" date="2019" name="Nat. Commun.">
        <title>The genome of broomcorn millet.</title>
        <authorList>
            <person name="Zou C."/>
            <person name="Miki D."/>
            <person name="Li D."/>
            <person name="Tang Q."/>
            <person name="Xiao L."/>
            <person name="Rajput S."/>
            <person name="Deng P."/>
            <person name="Jia W."/>
            <person name="Huang R."/>
            <person name="Zhang M."/>
            <person name="Sun Y."/>
            <person name="Hu J."/>
            <person name="Fu X."/>
            <person name="Schnable P.S."/>
            <person name="Li F."/>
            <person name="Zhang H."/>
            <person name="Feng B."/>
            <person name="Zhu X."/>
            <person name="Liu R."/>
            <person name="Schnable J.C."/>
            <person name="Zhu J.-K."/>
            <person name="Zhang H."/>
        </authorList>
    </citation>
    <scope>NUCLEOTIDE SEQUENCE [LARGE SCALE GENOMIC DNA]</scope>
</reference>
<dbReference type="Pfam" id="PF10551">
    <property type="entry name" value="MULE"/>
    <property type="match status" value="1"/>
</dbReference>
<dbReference type="STRING" id="4540.A0A3L6S340"/>
<evidence type="ECO:0000259" key="1">
    <source>
        <dbReference type="Pfam" id="PF10551"/>
    </source>
</evidence>
<keyword evidence="3" id="KW-1185">Reference proteome</keyword>
<dbReference type="EMBL" id="PQIB02000006">
    <property type="protein sequence ID" value="RLN13643.1"/>
    <property type="molecule type" value="Genomic_DNA"/>
</dbReference>
<proteinExistence type="predicted"/>
<comment type="caution">
    <text evidence="2">The sequence shown here is derived from an EMBL/GenBank/DDBJ whole genome shotgun (WGS) entry which is preliminary data.</text>
</comment>
<dbReference type="PANTHER" id="PTHR31973">
    <property type="entry name" value="POLYPROTEIN, PUTATIVE-RELATED"/>
    <property type="match status" value="1"/>
</dbReference>
<protein>
    <recommendedName>
        <fullName evidence="1">MULE transposase domain-containing protein</fullName>
    </recommendedName>
</protein>
<dbReference type="PANTHER" id="PTHR31973:SF195">
    <property type="entry name" value="MUDR FAMILY TRANSPOSASE"/>
    <property type="match status" value="1"/>
</dbReference>
<dbReference type="Proteomes" id="UP000275267">
    <property type="component" value="Unassembled WGS sequence"/>
</dbReference>
<evidence type="ECO:0000313" key="3">
    <source>
        <dbReference type="Proteomes" id="UP000275267"/>
    </source>
</evidence>
<evidence type="ECO:0000313" key="2">
    <source>
        <dbReference type="EMBL" id="RLN13643.1"/>
    </source>
</evidence>
<gene>
    <name evidence="2" type="ORF">C2845_PM09G12860</name>
</gene>
<accession>A0A3L6S340</accession>
<name>A0A3L6S340_PANMI</name>
<dbReference type="AlphaFoldDB" id="A0A3L6S340"/>
<sequence length="150" mass="17303">MAWRAKQKALEWRFGTYKDSYHHLPCLLELLQSRNLGTIIDIGDYQDENGDRILQRAFWSFGCMIEAFQHCRPVLYVDGTFLTGMYKGQLLTCIGVDANNMVVPIAFAFVESENVESWLWFLPLIKRAVVCDRLNVCVLQDWHSGLARPS</sequence>
<organism evidence="2 3">
    <name type="scientific">Panicum miliaceum</name>
    <name type="common">Proso millet</name>
    <name type="synonym">Broomcorn millet</name>
    <dbReference type="NCBI Taxonomy" id="4540"/>
    <lineage>
        <taxon>Eukaryota</taxon>
        <taxon>Viridiplantae</taxon>
        <taxon>Streptophyta</taxon>
        <taxon>Embryophyta</taxon>
        <taxon>Tracheophyta</taxon>
        <taxon>Spermatophyta</taxon>
        <taxon>Magnoliopsida</taxon>
        <taxon>Liliopsida</taxon>
        <taxon>Poales</taxon>
        <taxon>Poaceae</taxon>
        <taxon>PACMAD clade</taxon>
        <taxon>Panicoideae</taxon>
        <taxon>Panicodae</taxon>
        <taxon>Paniceae</taxon>
        <taxon>Panicinae</taxon>
        <taxon>Panicum</taxon>
        <taxon>Panicum sect. Panicum</taxon>
    </lineage>
</organism>
<feature type="domain" description="MULE transposase" evidence="1">
    <location>
        <begin position="74"/>
        <end position="145"/>
    </location>
</feature>
<dbReference type="OrthoDB" id="685772at2759"/>